<reference evidence="1" key="1">
    <citation type="submission" date="2023-08" db="EMBL/GenBank/DDBJ databases">
        <title>Isolation and Characterization of Rhodococcus erythropolis MGMM8.</title>
        <authorList>
            <person name="Diabankana R.G.C."/>
            <person name="Afordoanyi D.M."/>
            <person name="Validov S.Z."/>
        </authorList>
    </citation>
    <scope>NUCLEOTIDE SEQUENCE</scope>
    <source>
        <strain evidence="1">MGMM8</strain>
    </source>
</reference>
<dbReference type="EMBL" id="CP124545">
    <property type="protein sequence ID" value="WMN01739.1"/>
    <property type="molecule type" value="Genomic_DNA"/>
</dbReference>
<name>A0AAX3ZYQ1_RHOER</name>
<gene>
    <name evidence="1" type="ORF">QIE55_31025</name>
</gene>
<dbReference type="AlphaFoldDB" id="A0AAX3ZYQ1"/>
<dbReference type="RefSeq" id="WP_308370672.1">
    <property type="nucleotide sequence ID" value="NZ_CP124545.1"/>
</dbReference>
<organism evidence="1 2">
    <name type="scientific">Rhodococcus erythropolis</name>
    <name type="common">Arthrobacter picolinophilus</name>
    <dbReference type="NCBI Taxonomy" id="1833"/>
    <lineage>
        <taxon>Bacteria</taxon>
        <taxon>Bacillati</taxon>
        <taxon>Actinomycetota</taxon>
        <taxon>Actinomycetes</taxon>
        <taxon>Mycobacteriales</taxon>
        <taxon>Nocardiaceae</taxon>
        <taxon>Rhodococcus</taxon>
        <taxon>Rhodococcus erythropolis group</taxon>
    </lineage>
</organism>
<protein>
    <recommendedName>
        <fullName evidence="3">DUF222 domain-containing protein</fullName>
    </recommendedName>
</protein>
<evidence type="ECO:0000313" key="1">
    <source>
        <dbReference type="EMBL" id="WMN01739.1"/>
    </source>
</evidence>
<sequence length="124" mass="13668">MLDAHESEHRYEMVELGDYRTLVAELVELRAHEGASDARAALDETAAIPADLGALRTQTRRLKVMAEQLFRSLVGEDGPAASAAHQLYTAAARRQSERELAWCRMTGFPENGTRSVTEVLEAQG</sequence>
<evidence type="ECO:0008006" key="3">
    <source>
        <dbReference type="Google" id="ProtNLM"/>
    </source>
</evidence>
<proteinExistence type="predicted"/>
<accession>A0AAX3ZYQ1</accession>
<dbReference type="Proteomes" id="UP001230933">
    <property type="component" value="Chromosome"/>
</dbReference>
<evidence type="ECO:0000313" key="2">
    <source>
        <dbReference type="Proteomes" id="UP001230933"/>
    </source>
</evidence>